<dbReference type="EMBL" id="BMUT01000005">
    <property type="protein sequence ID" value="GGX81808.1"/>
    <property type="molecule type" value="Genomic_DNA"/>
</dbReference>
<reference evidence="4" key="1">
    <citation type="journal article" date="2019" name="Int. J. Syst. Evol. Microbiol.">
        <title>The Global Catalogue of Microorganisms (GCM) 10K type strain sequencing project: providing services to taxonomists for standard genome sequencing and annotation.</title>
        <authorList>
            <consortium name="The Broad Institute Genomics Platform"/>
            <consortium name="The Broad Institute Genome Sequencing Center for Infectious Disease"/>
            <person name="Wu L."/>
            <person name="Ma J."/>
        </authorList>
    </citation>
    <scope>NUCLEOTIDE SEQUENCE [LARGE SCALE GENOMIC DNA]</scope>
    <source>
        <strain evidence="4">JCM 4586</strain>
    </source>
</reference>
<feature type="transmembrane region" description="Helical" evidence="2">
    <location>
        <begin position="67"/>
        <end position="88"/>
    </location>
</feature>
<sequence length="322" mass="33414">MSDKSPGAQQRDTTHNTAHNTAHDSGIQYITSGGDINVYPPGGPAEDAGSRRTPEPQGKGRPARRRLVLLAAAAVVSAAATAITLALLPSSPARTSAAGGSTRAAPGASAHSTPLATPASPKASAGGRPSSAPEAGPERPESGAAPSTVPGPGPEQGKDAAPESRAEDSRSAAVRHKTWSESYPDGTVCTAGNRWTPAPGMTGVSFQPCTYAKSFSGNAQFGVTVWNTSSRQVAVAVWVEYWMTKRRYDCSSPFPQDHVVIDPGETWSSPLGNCVLPDIKGETHRVQSRAGVSEEGGNPRNSRLEFSRGVDIYPDGRAVPVP</sequence>
<name>A0ABQ2YFW1_9ACTN</name>
<dbReference type="Proteomes" id="UP000659223">
    <property type="component" value="Unassembled WGS sequence"/>
</dbReference>
<evidence type="ECO:0000313" key="3">
    <source>
        <dbReference type="EMBL" id="GGX81808.1"/>
    </source>
</evidence>
<keyword evidence="4" id="KW-1185">Reference proteome</keyword>
<organism evidence="3 4">
    <name type="scientific">Streptomyces hiroshimensis</name>
    <dbReference type="NCBI Taxonomy" id="66424"/>
    <lineage>
        <taxon>Bacteria</taxon>
        <taxon>Bacillati</taxon>
        <taxon>Actinomycetota</taxon>
        <taxon>Actinomycetes</taxon>
        <taxon>Kitasatosporales</taxon>
        <taxon>Streptomycetaceae</taxon>
        <taxon>Streptomyces</taxon>
    </lineage>
</organism>
<keyword evidence="2" id="KW-0812">Transmembrane</keyword>
<evidence type="ECO:0000256" key="1">
    <source>
        <dbReference type="SAM" id="MobiDB-lite"/>
    </source>
</evidence>
<keyword evidence="2" id="KW-0472">Membrane</keyword>
<feature type="region of interest" description="Disordered" evidence="1">
    <location>
        <begin position="285"/>
        <end position="306"/>
    </location>
</feature>
<accession>A0ABQ2YFW1</accession>
<feature type="compositionally biased region" description="Basic and acidic residues" evidence="1">
    <location>
        <begin position="156"/>
        <end position="170"/>
    </location>
</feature>
<feature type="region of interest" description="Disordered" evidence="1">
    <location>
        <begin position="92"/>
        <end position="186"/>
    </location>
</feature>
<keyword evidence="2" id="KW-1133">Transmembrane helix</keyword>
<gene>
    <name evidence="3" type="ORF">GCM10010324_29230</name>
</gene>
<comment type="caution">
    <text evidence="3">The sequence shown here is derived from an EMBL/GenBank/DDBJ whole genome shotgun (WGS) entry which is preliminary data.</text>
</comment>
<protein>
    <submittedName>
        <fullName evidence="3">Uncharacterized protein</fullName>
    </submittedName>
</protein>
<feature type="region of interest" description="Disordered" evidence="1">
    <location>
        <begin position="1"/>
        <end position="63"/>
    </location>
</feature>
<proteinExistence type="predicted"/>
<evidence type="ECO:0000256" key="2">
    <source>
        <dbReference type="SAM" id="Phobius"/>
    </source>
</evidence>
<evidence type="ECO:0000313" key="4">
    <source>
        <dbReference type="Proteomes" id="UP000659223"/>
    </source>
</evidence>